<name>A0ABQ0KW58_MYCCL</name>
<keyword evidence="2" id="KW-1185">Reference proteome</keyword>
<protein>
    <recommendedName>
        <fullName evidence="3">F-box domain-containing protein</fullName>
    </recommendedName>
</protein>
<evidence type="ECO:0008006" key="3">
    <source>
        <dbReference type="Google" id="ProtNLM"/>
    </source>
</evidence>
<dbReference type="Proteomes" id="UP000815677">
    <property type="component" value="Unassembled WGS sequence"/>
</dbReference>
<reference evidence="1" key="1">
    <citation type="submission" date="2014-09" db="EMBL/GenBank/DDBJ databases">
        <title>Genome sequence of the luminous mushroom Mycena chlorophos for searching fungal bioluminescence genes.</title>
        <authorList>
            <person name="Tanaka Y."/>
            <person name="Kasuga D."/>
            <person name="Oba Y."/>
            <person name="Hase S."/>
            <person name="Sato K."/>
            <person name="Oba Y."/>
            <person name="Sakakibara Y."/>
        </authorList>
    </citation>
    <scope>NUCLEOTIDE SEQUENCE</scope>
</reference>
<organism evidence="1 2">
    <name type="scientific">Mycena chlorophos</name>
    <name type="common">Agaric fungus</name>
    <name type="synonym">Agaricus chlorophos</name>
    <dbReference type="NCBI Taxonomy" id="658473"/>
    <lineage>
        <taxon>Eukaryota</taxon>
        <taxon>Fungi</taxon>
        <taxon>Dikarya</taxon>
        <taxon>Basidiomycota</taxon>
        <taxon>Agaricomycotina</taxon>
        <taxon>Agaricomycetes</taxon>
        <taxon>Agaricomycetidae</taxon>
        <taxon>Agaricales</taxon>
        <taxon>Marasmiineae</taxon>
        <taxon>Mycenaceae</taxon>
        <taxon>Mycena</taxon>
    </lineage>
</organism>
<evidence type="ECO:0000313" key="2">
    <source>
        <dbReference type="Proteomes" id="UP000815677"/>
    </source>
</evidence>
<evidence type="ECO:0000313" key="1">
    <source>
        <dbReference type="EMBL" id="GAT43111.1"/>
    </source>
</evidence>
<proteinExistence type="predicted"/>
<sequence length="550" mass="61699">MSFSDIPAVPSDPWPELLSTNVAPTLAQEDVIRASVDAAEQGIPLVDSQLTRLRRIIQELTTHRRQLQDFVRAYRRVLSVLRQVPEDVWTEILLSATATQTREWGRDRETEARRYKHLCELSSVSRSWRNIIVCSPAFWTQVYVGTRWEVGPPPSVMERRNSWDSGPRLDNLAQRTALQLARSGQMPLKVHVDIHALHLRTSSANYPFLLKLLDLVLDHSSQLRETTWTLSYTHLQRIIESGASFPQLESFTLQLGGGSFPENVNQLFGALPRLVEYTMDFIDPLSHLPSLDLPWAQLQKCELRHCPLLQVAGILPLLGPEANVVLYRCGSGRTAGGIWNQGAIVSHIQSLVLTSCDERHARWLLEFLVAPRLKKLSIQIGTDAAKTLPLQRFLTRSRCQLSHLAFSVQMNPGRRTNSDEIAAVLSGLLSSDAVSSVTHLDCRTSSRRLFLQLLTEDGGSALLPCLKTLTLRGEDFAGFVPALREYLVSRGPAAPAVWIDRLGVPSTTLSIEVIMFERKLQGWRDSGMEFDVRMPVEAIPVPHLSPLWTA</sequence>
<gene>
    <name evidence="1" type="ORF">MCHLO_00804</name>
</gene>
<accession>A0ABQ0KW58</accession>
<dbReference type="EMBL" id="DF838603">
    <property type="protein sequence ID" value="GAT43111.1"/>
    <property type="molecule type" value="Genomic_DNA"/>
</dbReference>